<dbReference type="Gene3D" id="3.40.50.300">
    <property type="entry name" value="P-loop containing nucleotide triphosphate hydrolases"/>
    <property type="match status" value="1"/>
</dbReference>
<dbReference type="InterPro" id="IPR003593">
    <property type="entry name" value="AAA+_ATPase"/>
</dbReference>
<keyword evidence="3 5" id="KW-0067">ATP-binding</keyword>
<dbReference type="Pfam" id="PF13732">
    <property type="entry name" value="DrrA1-3_C"/>
    <property type="match status" value="1"/>
</dbReference>
<dbReference type="Pfam" id="PF00005">
    <property type="entry name" value="ABC_tran"/>
    <property type="match status" value="1"/>
</dbReference>
<evidence type="ECO:0000313" key="5">
    <source>
        <dbReference type="EMBL" id="HGY93231.1"/>
    </source>
</evidence>
<evidence type="ECO:0000256" key="2">
    <source>
        <dbReference type="ARBA" id="ARBA00022741"/>
    </source>
</evidence>
<dbReference type="GO" id="GO:0005524">
    <property type="term" value="F:ATP binding"/>
    <property type="evidence" value="ECO:0007669"/>
    <property type="project" value="UniProtKB-KW"/>
</dbReference>
<feature type="domain" description="ABC transporter" evidence="4">
    <location>
        <begin position="24"/>
        <end position="247"/>
    </location>
</feature>
<dbReference type="GO" id="GO:0016887">
    <property type="term" value="F:ATP hydrolysis activity"/>
    <property type="evidence" value="ECO:0007669"/>
    <property type="project" value="InterPro"/>
</dbReference>
<dbReference type="PANTHER" id="PTHR42711:SF17">
    <property type="entry name" value="ABC TRANSPORTER ATP-BINDING PROTEIN"/>
    <property type="match status" value="1"/>
</dbReference>
<reference evidence="5" key="1">
    <citation type="journal article" date="2020" name="mSystems">
        <title>Genome- and Community-Level Interaction Insights into Carbon Utilization and Element Cycling Functions of Hydrothermarchaeota in Hydrothermal Sediment.</title>
        <authorList>
            <person name="Zhou Z."/>
            <person name="Liu Y."/>
            <person name="Xu W."/>
            <person name="Pan J."/>
            <person name="Luo Z.H."/>
            <person name="Li M."/>
        </authorList>
    </citation>
    <scope>NUCLEOTIDE SEQUENCE [LARGE SCALE GENOMIC DNA]</scope>
    <source>
        <strain evidence="5">SpSt-855</strain>
    </source>
</reference>
<dbReference type="PROSITE" id="PS00211">
    <property type="entry name" value="ABC_TRANSPORTER_1"/>
    <property type="match status" value="1"/>
</dbReference>
<dbReference type="CDD" id="cd03230">
    <property type="entry name" value="ABC_DR_subfamily_A"/>
    <property type="match status" value="1"/>
</dbReference>
<comment type="caution">
    <text evidence="5">The sequence shown here is derived from an EMBL/GenBank/DDBJ whole genome shotgun (WGS) entry which is preliminary data.</text>
</comment>
<dbReference type="EMBL" id="DTKL01000010">
    <property type="protein sequence ID" value="HGY93231.1"/>
    <property type="molecule type" value="Genomic_DNA"/>
</dbReference>
<sequence length="321" mass="34939">MSTIASPAAHPIAAAAHPLRQPIAQLYKVTRRYGKVTALDGFSLELYPGEVVALLGPNGAGKTTAVRLLLGLLSPHAGQVRVLGGDPREDLTRTRMGAMLQVSRVPEMLRVREHIDLFRSYYSHPLPAAEIVRMAQLEGLENRLFGKLSGGQKQRVLFGLALCGNPDLVFLDEPTVGMDIESRRALWDRIRALSASGKAVLLTTHYLEEADMLASRIVVIRDGKDVAHGTPAQIKHQTGGRRIRCITRLDADWISTLPGVVTVAQDREALLIHTEAPEPVLRELFAADASLHGLEITSAGLEDAFLSITQSHAPNSQEVLQ</sequence>
<dbReference type="SUPFAM" id="SSF52540">
    <property type="entry name" value="P-loop containing nucleoside triphosphate hydrolases"/>
    <property type="match status" value="1"/>
</dbReference>
<dbReference type="PANTHER" id="PTHR42711">
    <property type="entry name" value="ABC TRANSPORTER ATP-BINDING PROTEIN"/>
    <property type="match status" value="1"/>
</dbReference>
<dbReference type="InterPro" id="IPR025302">
    <property type="entry name" value="DrrA1/2-like_C"/>
</dbReference>
<dbReference type="InterPro" id="IPR003439">
    <property type="entry name" value="ABC_transporter-like_ATP-bd"/>
</dbReference>
<gene>
    <name evidence="5" type="ORF">ENW50_00860</name>
</gene>
<evidence type="ECO:0000256" key="1">
    <source>
        <dbReference type="ARBA" id="ARBA00022448"/>
    </source>
</evidence>
<proteinExistence type="predicted"/>
<dbReference type="InterPro" id="IPR027417">
    <property type="entry name" value="P-loop_NTPase"/>
</dbReference>
<dbReference type="AlphaFoldDB" id="A0A7V4XQN2"/>
<name>A0A7V4XQN2_9BACT</name>
<keyword evidence="2" id="KW-0547">Nucleotide-binding</keyword>
<evidence type="ECO:0000256" key="3">
    <source>
        <dbReference type="ARBA" id="ARBA00022840"/>
    </source>
</evidence>
<organism evidence="5">
    <name type="scientific">Acidobacterium capsulatum</name>
    <dbReference type="NCBI Taxonomy" id="33075"/>
    <lineage>
        <taxon>Bacteria</taxon>
        <taxon>Pseudomonadati</taxon>
        <taxon>Acidobacteriota</taxon>
        <taxon>Terriglobia</taxon>
        <taxon>Terriglobales</taxon>
        <taxon>Acidobacteriaceae</taxon>
        <taxon>Acidobacterium</taxon>
    </lineage>
</organism>
<dbReference type="SMART" id="SM00382">
    <property type="entry name" value="AAA"/>
    <property type="match status" value="1"/>
</dbReference>
<keyword evidence="1" id="KW-0813">Transport</keyword>
<accession>A0A7V4XQN2</accession>
<dbReference type="InterPro" id="IPR017871">
    <property type="entry name" value="ABC_transporter-like_CS"/>
</dbReference>
<dbReference type="PROSITE" id="PS50893">
    <property type="entry name" value="ABC_TRANSPORTER_2"/>
    <property type="match status" value="1"/>
</dbReference>
<dbReference type="InterPro" id="IPR050763">
    <property type="entry name" value="ABC_transporter_ATP-binding"/>
</dbReference>
<evidence type="ECO:0000259" key="4">
    <source>
        <dbReference type="PROSITE" id="PS50893"/>
    </source>
</evidence>
<protein>
    <submittedName>
        <fullName evidence="5">ABC transporter ATP-binding protein</fullName>
    </submittedName>
</protein>